<dbReference type="InterPro" id="IPR003737">
    <property type="entry name" value="GlcNAc_PI_deacetylase-related"/>
</dbReference>
<dbReference type="GO" id="GO:0016811">
    <property type="term" value="F:hydrolase activity, acting on carbon-nitrogen (but not peptide) bonds, in linear amides"/>
    <property type="evidence" value="ECO:0007669"/>
    <property type="project" value="TreeGrafter"/>
</dbReference>
<dbReference type="SUPFAM" id="SSF102588">
    <property type="entry name" value="LmbE-like"/>
    <property type="match status" value="1"/>
</dbReference>
<dbReference type="PANTHER" id="PTHR12993">
    <property type="entry name" value="N-ACETYLGLUCOSAMINYL-PHOSPHATIDYLINOSITOL DE-N-ACETYLASE-RELATED"/>
    <property type="match status" value="1"/>
</dbReference>
<dbReference type="KEGG" id="pwn:QNH46_09070"/>
<evidence type="ECO:0000313" key="1">
    <source>
        <dbReference type="EMBL" id="WHX50777.1"/>
    </source>
</evidence>
<proteinExistence type="predicted"/>
<dbReference type="InterPro" id="IPR024078">
    <property type="entry name" value="LmbE-like_dom_sf"/>
</dbReference>
<sequence length="209" mass="24156">MKKYLIVTAHPDDAEITMGGTIKKLTSEGHKVMTIIASIPTNNVEVRKSEAIRSADYLDMEVKFLDTSYPCTVEDYTMIGLITQLDKIIEDFQPDAIFTHSIDDSHQDHRIISQAVQACFRKYMCDVYNFEQTNQSNLINSNRFIPDLYIDISEHFESKLNALRMHASQLAGYMVHYVSDIKKLAEWRGYQYGTKYAETFKTVFKKELL</sequence>
<dbReference type="Gene3D" id="3.40.50.10320">
    <property type="entry name" value="LmbE-like"/>
    <property type="match status" value="1"/>
</dbReference>
<reference evidence="1" key="1">
    <citation type="submission" date="2023-05" db="EMBL/GenBank/DDBJ databases">
        <title>Comparative genomics of Bacillaceae isolates and their secondary metabolite potential.</title>
        <authorList>
            <person name="Song L."/>
            <person name="Nielsen L.J."/>
            <person name="Mohite O."/>
            <person name="Xu X."/>
            <person name="Weber T."/>
            <person name="Kovacs A.T."/>
        </authorList>
    </citation>
    <scope>NUCLEOTIDE SEQUENCE</scope>
    <source>
        <strain evidence="1">B2_4</strain>
    </source>
</reference>
<dbReference type="RefSeq" id="WP_283927809.1">
    <property type="nucleotide sequence ID" value="NZ_CP126084.1"/>
</dbReference>
<name>A0AA95ICT0_9BACL</name>
<organism evidence="1 2">
    <name type="scientific">Paenibacillus woosongensis</name>
    <dbReference type="NCBI Taxonomy" id="307580"/>
    <lineage>
        <taxon>Bacteria</taxon>
        <taxon>Bacillati</taxon>
        <taxon>Bacillota</taxon>
        <taxon>Bacilli</taxon>
        <taxon>Bacillales</taxon>
        <taxon>Paenibacillaceae</taxon>
        <taxon>Paenibacillus</taxon>
    </lineage>
</organism>
<dbReference type="Proteomes" id="UP001177943">
    <property type="component" value="Chromosome"/>
</dbReference>
<protein>
    <submittedName>
        <fullName evidence="1">PIG-L deacetylase family protein</fullName>
    </submittedName>
</protein>
<dbReference type="Pfam" id="PF02585">
    <property type="entry name" value="PIG-L"/>
    <property type="match status" value="1"/>
</dbReference>
<gene>
    <name evidence="1" type="ORF">QNH46_09070</name>
</gene>
<accession>A0AA95ICT0</accession>
<evidence type="ECO:0000313" key="2">
    <source>
        <dbReference type="Proteomes" id="UP001177943"/>
    </source>
</evidence>
<dbReference type="EMBL" id="CP126084">
    <property type="protein sequence ID" value="WHX50777.1"/>
    <property type="molecule type" value="Genomic_DNA"/>
</dbReference>
<dbReference type="AlphaFoldDB" id="A0AA95ICT0"/>
<dbReference type="PANTHER" id="PTHR12993:SF11">
    <property type="entry name" value="N-ACETYLGLUCOSAMINYL-PHOSPHATIDYLINOSITOL DE-N-ACETYLASE"/>
    <property type="match status" value="1"/>
</dbReference>